<protein>
    <submittedName>
        <fullName evidence="1">Uncharacterized protein</fullName>
    </submittedName>
</protein>
<gene>
    <name evidence="1" type="ORF">G3N56_08870</name>
</gene>
<evidence type="ECO:0000313" key="1">
    <source>
        <dbReference type="EMBL" id="NDY56852.1"/>
    </source>
</evidence>
<proteinExistence type="predicted"/>
<organism evidence="1 2">
    <name type="scientific">Desulfolutivibrio sulfodismutans</name>
    <dbReference type="NCBI Taxonomy" id="63561"/>
    <lineage>
        <taxon>Bacteria</taxon>
        <taxon>Pseudomonadati</taxon>
        <taxon>Thermodesulfobacteriota</taxon>
        <taxon>Desulfovibrionia</taxon>
        <taxon>Desulfovibrionales</taxon>
        <taxon>Desulfovibrionaceae</taxon>
        <taxon>Desulfolutivibrio</taxon>
    </lineage>
</organism>
<dbReference type="Gene3D" id="3.30.460.70">
    <property type="match status" value="1"/>
</dbReference>
<accession>A0A7K3NKZ6</accession>
<comment type="caution">
    <text evidence="1">The sequence shown here is derived from an EMBL/GenBank/DDBJ whole genome shotgun (WGS) entry which is preliminary data.</text>
</comment>
<reference evidence="1 2" key="1">
    <citation type="submission" date="2020-02" db="EMBL/GenBank/DDBJ databases">
        <title>Comparative genomics of sulfur disproportionating microorganisms.</title>
        <authorList>
            <person name="Ward L.M."/>
            <person name="Bertran E."/>
            <person name="Johnston D.T."/>
        </authorList>
    </citation>
    <scope>NUCLEOTIDE SEQUENCE [LARGE SCALE GENOMIC DNA]</scope>
    <source>
        <strain evidence="1 2">DSM 3696</strain>
    </source>
</reference>
<evidence type="ECO:0000313" key="2">
    <source>
        <dbReference type="Proteomes" id="UP000469724"/>
    </source>
</evidence>
<dbReference type="Proteomes" id="UP000469724">
    <property type="component" value="Unassembled WGS sequence"/>
</dbReference>
<dbReference type="RefSeq" id="WP_163301899.1">
    <property type="nucleotide sequence ID" value="NZ_JAAGRQ010000029.1"/>
</dbReference>
<name>A0A7K3NKZ6_9BACT</name>
<dbReference type="EMBL" id="JAAGRQ010000029">
    <property type="protein sequence ID" value="NDY56852.1"/>
    <property type="molecule type" value="Genomic_DNA"/>
</dbReference>
<keyword evidence="2" id="KW-1185">Reference proteome</keyword>
<sequence>MELSNSQVLRAVVALFKKRNKSQVTDESVNIKLFCTDVKYNSISEEVLSNILENNICPFHFDPNHELKDCDDHALYTKLISSAWARKKDYEHGPAVGIMIDTKHAMNICVDFKDGEAKAFVVDTTKKPTLFLGKIDLIESQIINEYPIRLVLF</sequence>
<dbReference type="AlphaFoldDB" id="A0A7K3NKZ6"/>